<dbReference type="InterPro" id="IPR010839">
    <property type="entry name" value="AtuA_N"/>
</dbReference>
<sequence length="442" mass="45578">MPDRTMRIGAGAGFAGDRLEPAAELVAQGKLDALVFECLAERTIALAHRRRRADPDAGCDPLLERRLRPVLPGVAAQGIRVLTNMGAADPVGAGRRVAALCRDLGVKMRIAVVTGDDVLDRIDPTALALEDGRPLAAHGPLIAANAYLGADAMLPALEAGGQLVITGRVADPSLFVAPLAWRFGWALDDAGRIATATLAGHLMECAGQITGGYFADADGSDVPGLADLGFPIAEVTAAGGITVTKLPGTGGRVSRATVTEQLLYEVTDPGAYVTPDVVLDVTGVSVTEQGADRVSVAGARGKTRPESLKVSVAYEAGWEAEAGISYGGSGAVERGRRAADILRERLASRGDITDLRLDLVGVDSLLPGRLRGGTPSEVRLRLCARAATAEAAADAAREVESLYTNGPAAGGGVRSALRPVVGIVSTLIDRRAVSPAVEILEA</sequence>
<dbReference type="EMBL" id="JAEKLZ010000091">
    <property type="protein sequence ID" value="MBW8724288.1"/>
    <property type="molecule type" value="Genomic_DNA"/>
</dbReference>
<dbReference type="Proteomes" id="UP000700706">
    <property type="component" value="Unassembled WGS sequence"/>
</dbReference>
<comment type="caution">
    <text evidence="2">The sequence shown here is derived from an EMBL/GenBank/DDBJ whole genome shotgun (WGS) entry which is preliminary data.</text>
</comment>
<organism evidence="2 3">
    <name type="scientific">Inquilinus limosus</name>
    <dbReference type="NCBI Taxonomy" id="171674"/>
    <lineage>
        <taxon>Bacteria</taxon>
        <taxon>Pseudomonadati</taxon>
        <taxon>Pseudomonadota</taxon>
        <taxon>Alphaproteobacteria</taxon>
        <taxon>Rhodospirillales</taxon>
        <taxon>Rhodospirillaceae</taxon>
        <taxon>Inquilinus</taxon>
    </lineage>
</organism>
<evidence type="ECO:0000313" key="2">
    <source>
        <dbReference type="EMBL" id="MBW8724288.1"/>
    </source>
</evidence>
<dbReference type="Pfam" id="PF07287">
    <property type="entry name" value="AtuA"/>
    <property type="match status" value="1"/>
</dbReference>
<dbReference type="PANTHER" id="PTHR47472:SF1">
    <property type="entry name" value="DUF1446-DOMAIN-CONTAINING PROTEIN"/>
    <property type="match status" value="1"/>
</dbReference>
<feature type="domain" description="Acyclic terpene utilisation N-terminal" evidence="1">
    <location>
        <begin position="6"/>
        <end position="438"/>
    </location>
</feature>
<dbReference type="AlphaFoldDB" id="A0A952FG46"/>
<accession>A0A952FG46</accession>
<reference evidence="2" key="1">
    <citation type="submission" date="2020-06" db="EMBL/GenBank/DDBJ databases">
        <title>Stable isotope informed genome-resolved metagenomics uncovers potential trophic interactions in rhizosphere soil.</title>
        <authorList>
            <person name="Starr E.P."/>
            <person name="Shi S."/>
            <person name="Blazewicz S.J."/>
            <person name="Koch B.J."/>
            <person name="Probst A.J."/>
            <person name="Hungate B.A."/>
            <person name="Pett-Ridge J."/>
            <person name="Firestone M.K."/>
            <person name="Banfield J.F."/>
        </authorList>
    </citation>
    <scope>NUCLEOTIDE SEQUENCE</scope>
    <source>
        <strain evidence="2">YM_69_17</strain>
    </source>
</reference>
<proteinExistence type="predicted"/>
<dbReference type="PANTHER" id="PTHR47472">
    <property type="entry name" value="PROPIONYL-COA CARBOXYLASE"/>
    <property type="match status" value="1"/>
</dbReference>
<gene>
    <name evidence="2" type="ORF">JF625_03905</name>
</gene>
<evidence type="ECO:0000313" key="3">
    <source>
        <dbReference type="Proteomes" id="UP000700706"/>
    </source>
</evidence>
<protein>
    <submittedName>
        <fullName evidence="2">DUF1446 domain-containing protein</fullName>
    </submittedName>
</protein>
<name>A0A952FG46_9PROT</name>
<evidence type="ECO:0000259" key="1">
    <source>
        <dbReference type="Pfam" id="PF07287"/>
    </source>
</evidence>